<evidence type="ECO:0000313" key="4">
    <source>
        <dbReference type="Proteomes" id="UP000249091"/>
    </source>
</evidence>
<sequence>MTAAHLVFLLGLASLIAAMALRKNVMIPAIVATLATAFAFSGSVPNAIMSVFRATITAGTALFEIFIVIAAVTSLLAAMRAIGSDDLMVRPVSRWMVNGRVAYIVLFGFTYLLSLFFWPTPALALIGAVLLPAALKVGLPPLGAAVALAISGQGMSIASDYVIGLAPSISASGAGIPADAIADRALVISLIVGITAAVLAYILTVRPQMGARAISDVEADNESADGTGVSGNALAGTPSGDRPELTDTPGPAGSATSADVLEVELPGVEDDGTRLTDRPQLTRAWAIGVPAAFAAVLVYMLVGRFTDLVPWEDGAGASLVGGAALVLMALVTITSRRSEALEFCATHFIDGLSYAFKAMGIILPIAGFVYIGIPDYSGAVLGLGEDVTPPAFLFDTVEMVQPYIPDNGAFVAFSMLFIGMAIGLDGSGWAGLPLTGGLAAALAPQSGMDTATLAAIAQNGATWTGGGTLVIWSSLVVVAGFCRIPVTELVRHLVVPVMAGLLLATGVAVIIW</sequence>
<name>A0A2X4U120_9NOCA</name>
<dbReference type="Proteomes" id="UP000249091">
    <property type="component" value="Chromosome 1"/>
</dbReference>
<keyword evidence="2" id="KW-1133">Transmembrane helix</keyword>
<evidence type="ECO:0000256" key="1">
    <source>
        <dbReference type="SAM" id="MobiDB-lite"/>
    </source>
</evidence>
<proteinExistence type="predicted"/>
<organism evidence="3 4">
    <name type="scientific">Rhodococcus coprophilus</name>
    <dbReference type="NCBI Taxonomy" id="38310"/>
    <lineage>
        <taxon>Bacteria</taxon>
        <taxon>Bacillati</taxon>
        <taxon>Actinomycetota</taxon>
        <taxon>Actinomycetes</taxon>
        <taxon>Mycobacteriales</taxon>
        <taxon>Nocardiaceae</taxon>
        <taxon>Rhodococcus</taxon>
    </lineage>
</organism>
<dbReference type="KEGG" id="rcr:NCTC10994_02344"/>
<evidence type="ECO:0000313" key="3">
    <source>
        <dbReference type="EMBL" id="SQI32851.1"/>
    </source>
</evidence>
<dbReference type="RefSeq" id="WP_072704982.1">
    <property type="nucleotide sequence ID" value="NZ_JAFBBL010000001.1"/>
</dbReference>
<feature type="transmembrane region" description="Helical" evidence="2">
    <location>
        <begin position="61"/>
        <end position="82"/>
    </location>
</feature>
<feature type="transmembrane region" description="Helical" evidence="2">
    <location>
        <begin position="407"/>
        <end position="424"/>
    </location>
</feature>
<reference evidence="3 4" key="1">
    <citation type="submission" date="2018-06" db="EMBL/GenBank/DDBJ databases">
        <authorList>
            <consortium name="Pathogen Informatics"/>
            <person name="Doyle S."/>
        </authorList>
    </citation>
    <scope>NUCLEOTIDE SEQUENCE [LARGE SCALE GENOMIC DNA]</scope>
    <source>
        <strain evidence="3 4">NCTC10994</strain>
    </source>
</reference>
<keyword evidence="2" id="KW-0472">Membrane</keyword>
<dbReference type="STRING" id="1219011.GCA_001895045_04121"/>
<feature type="transmembrane region" description="Helical" evidence="2">
    <location>
        <begin position="30"/>
        <end position="49"/>
    </location>
</feature>
<feature type="transmembrane region" description="Helical" evidence="2">
    <location>
        <begin position="493"/>
        <end position="511"/>
    </location>
</feature>
<gene>
    <name evidence="3" type="ORF">NCTC10994_02344</name>
</gene>
<feature type="transmembrane region" description="Helical" evidence="2">
    <location>
        <begin position="314"/>
        <end position="333"/>
    </location>
</feature>
<dbReference type="EMBL" id="LS483468">
    <property type="protein sequence ID" value="SQI32851.1"/>
    <property type="molecule type" value="Genomic_DNA"/>
</dbReference>
<feature type="region of interest" description="Disordered" evidence="1">
    <location>
        <begin position="220"/>
        <end position="256"/>
    </location>
</feature>
<accession>A0A2X4U120</accession>
<keyword evidence="4" id="KW-1185">Reference proteome</keyword>
<evidence type="ECO:0000256" key="2">
    <source>
        <dbReference type="SAM" id="Phobius"/>
    </source>
</evidence>
<dbReference type="AlphaFoldDB" id="A0A2X4U120"/>
<protein>
    <submittedName>
        <fullName evidence="3">Permease</fullName>
    </submittedName>
</protein>
<keyword evidence="2" id="KW-0812">Transmembrane</keyword>
<feature type="transmembrane region" description="Helical" evidence="2">
    <location>
        <begin position="284"/>
        <end position="302"/>
    </location>
</feature>
<feature type="transmembrane region" description="Helical" evidence="2">
    <location>
        <begin position="354"/>
        <end position="373"/>
    </location>
</feature>
<feature type="transmembrane region" description="Helical" evidence="2">
    <location>
        <begin position="102"/>
        <end position="130"/>
    </location>
</feature>
<feature type="transmembrane region" description="Helical" evidence="2">
    <location>
        <begin position="184"/>
        <end position="203"/>
    </location>
</feature>
<feature type="transmembrane region" description="Helical" evidence="2">
    <location>
        <begin position="469"/>
        <end position="486"/>
    </location>
</feature>